<dbReference type="GO" id="GO:0016740">
    <property type="term" value="F:transferase activity"/>
    <property type="evidence" value="ECO:0007669"/>
    <property type="project" value="UniProtKB-KW"/>
</dbReference>
<dbReference type="EMBL" id="PSQE01000003">
    <property type="protein sequence ID" value="RHN68233.1"/>
    <property type="molecule type" value="Genomic_DNA"/>
</dbReference>
<dbReference type="EC" id="2.7.-.-" evidence="1"/>
<dbReference type="SUPFAM" id="SSF56112">
    <property type="entry name" value="Protein kinase-like (PK-like)"/>
    <property type="match status" value="1"/>
</dbReference>
<comment type="caution">
    <text evidence="1">The sequence shown here is derived from an EMBL/GenBank/DDBJ whole genome shotgun (WGS) entry which is preliminary data.</text>
</comment>
<sequence>MSGKRAVDKNMPLQEQNLVEWAKPLLNNKHKISQVMDVRIEGEYSSRDAMKLAHIIIQCLSEKPEYRPKIQEIVRSLEQLQHSDDTVGGVRSS</sequence>
<dbReference type="InterPro" id="IPR050823">
    <property type="entry name" value="Plant_Ser_Thr_Prot_Kinase"/>
</dbReference>
<dbReference type="InterPro" id="IPR011009">
    <property type="entry name" value="Kinase-like_dom_sf"/>
</dbReference>
<accession>A0A396IUV2</accession>
<name>A0A396IUV2_MEDTR</name>
<dbReference type="AlphaFoldDB" id="A0A396IUV2"/>
<dbReference type="PANTHER" id="PTHR45621">
    <property type="entry name" value="OS01G0588500 PROTEIN-RELATED"/>
    <property type="match status" value="1"/>
</dbReference>
<dbReference type="Gramene" id="rna16553">
    <property type="protein sequence ID" value="RHN68233.1"/>
    <property type="gene ID" value="gene16553"/>
</dbReference>
<dbReference type="Proteomes" id="UP000265566">
    <property type="component" value="Chromosome 3"/>
</dbReference>
<dbReference type="Gene3D" id="1.10.510.10">
    <property type="entry name" value="Transferase(Phosphotransferase) domain 1"/>
    <property type="match status" value="1"/>
</dbReference>
<organism evidence="1">
    <name type="scientific">Medicago truncatula</name>
    <name type="common">Barrel medic</name>
    <name type="synonym">Medicago tribuloides</name>
    <dbReference type="NCBI Taxonomy" id="3880"/>
    <lineage>
        <taxon>Eukaryota</taxon>
        <taxon>Viridiplantae</taxon>
        <taxon>Streptophyta</taxon>
        <taxon>Embryophyta</taxon>
        <taxon>Tracheophyta</taxon>
        <taxon>Spermatophyta</taxon>
        <taxon>Magnoliopsida</taxon>
        <taxon>eudicotyledons</taxon>
        <taxon>Gunneridae</taxon>
        <taxon>Pentapetalae</taxon>
        <taxon>rosids</taxon>
        <taxon>fabids</taxon>
        <taxon>Fabales</taxon>
        <taxon>Fabaceae</taxon>
        <taxon>Papilionoideae</taxon>
        <taxon>50 kb inversion clade</taxon>
        <taxon>NPAAA clade</taxon>
        <taxon>Hologalegina</taxon>
        <taxon>IRL clade</taxon>
        <taxon>Trifolieae</taxon>
        <taxon>Medicago</taxon>
    </lineage>
</organism>
<keyword evidence="1" id="KW-0808">Transferase</keyword>
<proteinExistence type="predicted"/>
<evidence type="ECO:0000313" key="1">
    <source>
        <dbReference type="EMBL" id="RHN68233.1"/>
    </source>
</evidence>
<protein>
    <submittedName>
        <fullName evidence="1">Putative transferase</fullName>
        <ecNumber evidence="1">2.7.-.-</ecNumber>
    </submittedName>
</protein>
<gene>
    <name evidence="1" type="ORF">MtrunA17_Chr3g0111611</name>
</gene>
<reference evidence="1" key="1">
    <citation type="journal article" date="2018" name="Nat. Plants">
        <title>Whole-genome landscape of Medicago truncatula symbiotic genes.</title>
        <authorList>
            <person name="Pecrix Y."/>
            <person name="Gamas P."/>
            <person name="Carrere S."/>
        </authorList>
    </citation>
    <scope>NUCLEOTIDE SEQUENCE</scope>
    <source>
        <tissue evidence="1">Leaves</tissue>
    </source>
</reference>